<accession>A0A916JM01</accession>
<dbReference type="Pfam" id="PF00293">
    <property type="entry name" value="NUDIX"/>
    <property type="match status" value="1"/>
</dbReference>
<dbReference type="Proteomes" id="UP000683507">
    <property type="component" value="Chromosome"/>
</dbReference>
<evidence type="ECO:0000313" key="10">
    <source>
        <dbReference type="Proteomes" id="UP000683507"/>
    </source>
</evidence>
<proteinExistence type="inferred from homology"/>
<keyword evidence="5 9" id="KW-0378">Hydrolase</keyword>
<feature type="domain" description="Nudix hydrolase" evidence="8">
    <location>
        <begin position="41"/>
        <end position="169"/>
    </location>
</feature>
<dbReference type="InterPro" id="IPR000086">
    <property type="entry name" value="NUDIX_hydrolase_dom"/>
</dbReference>
<comment type="catalytic activity">
    <reaction evidence="1">
        <text>GDP-alpha-D-mannose + H2O = alpha-D-mannose 1-phosphate + GMP + 2 H(+)</text>
        <dbReference type="Rhea" id="RHEA:27978"/>
        <dbReference type="ChEBI" id="CHEBI:15377"/>
        <dbReference type="ChEBI" id="CHEBI:15378"/>
        <dbReference type="ChEBI" id="CHEBI:57527"/>
        <dbReference type="ChEBI" id="CHEBI:58115"/>
        <dbReference type="ChEBI" id="CHEBI:58409"/>
    </reaction>
</comment>
<comment type="similarity">
    <text evidence="3">Belongs to the Nudix hydrolase family. NudK subfamily.</text>
</comment>
<reference evidence="9" key="1">
    <citation type="submission" date="2021-04" db="EMBL/GenBank/DDBJ databases">
        <authorList>
            <person name="Rodrigo-Torres L."/>
            <person name="Arahal R. D."/>
            <person name="Lucena T."/>
        </authorList>
    </citation>
    <scope>NUCLEOTIDE SEQUENCE</scope>
    <source>
        <strain evidence="9">AS29M-1</strain>
    </source>
</reference>
<comment type="cofactor">
    <cofactor evidence="2">
        <name>Mg(2+)</name>
        <dbReference type="ChEBI" id="CHEBI:18420"/>
    </cofactor>
</comment>
<dbReference type="RefSeq" id="WP_258541592.1">
    <property type="nucleotide sequence ID" value="NZ_OU015584.1"/>
</dbReference>
<evidence type="ECO:0000256" key="5">
    <source>
        <dbReference type="ARBA" id="ARBA00022801"/>
    </source>
</evidence>
<dbReference type="PANTHER" id="PTHR11839:SF18">
    <property type="entry name" value="NUDIX HYDROLASE DOMAIN-CONTAINING PROTEIN"/>
    <property type="match status" value="1"/>
</dbReference>
<evidence type="ECO:0000256" key="4">
    <source>
        <dbReference type="ARBA" id="ARBA00016377"/>
    </source>
</evidence>
<evidence type="ECO:0000256" key="7">
    <source>
        <dbReference type="ARBA" id="ARBA00032272"/>
    </source>
</evidence>
<dbReference type="KEGG" id="ptan:CRYO30217_01391"/>
<dbReference type="InterPro" id="IPR015797">
    <property type="entry name" value="NUDIX_hydrolase-like_dom_sf"/>
</dbReference>
<evidence type="ECO:0000313" key="9">
    <source>
        <dbReference type="EMBL" id="CAG5080600.1"/>
    </source>
</evidence>
<evidence type="ECO:0000256" key="2">
    <source>
        <dbReference type="ARBA" id="ARBA00001946"/>
    </source>
</evidence>
<evidence type="ECO:0000259" key="8">
    <source>
        <dbReference type="PROSITE" id="PS51462"/>
    </source>
</evidence>
<evidence type="ECO:0000256" key="6">
    <source>
        <dbReference type="ARBA" id="ARBA00032162"/>
    </source>
</evidence>
<dbReference type="Gene3D" id="3.90.79.10">
    <property type="entry name" value="Nucleoside Triphosphate Pyrophosphohydrolase"/>
    <property type="match status" value="1"/>
</dbReference>
<gene>
    <name evidence="9" type="primary">nudF</name>
    <name evidence="9" type="ORF">CRYO30217_01391</name>
</gene>
<name>A0A916JM01_9FLAO</name>
<evidence type="ECO:0000256" key="1">
    <source>
        <dbReference type="ARBA" id="ARBA00000847"/>
    </source>
</evidence>
<dbReference type="SUPFAM" id="SSF55811">
    <property type="entry name" value="Nudix"/>
    <property type="match status" value="1"/>
</dbReference>
<dbReference type="GO" id="GO:0006753">
    <property type="term" value="P:nucleoside phosphate metabolic process"/>
    <property type="evidence" value="ECO:0007669"/>
    <property type="project" value="TreeGrafter"/>
</dbReference>
<dbReference type="GO" id="GO:0019693">
    <property type="term" value="P:ribose phosphate metabolic process"/>
    <property type="evidence" value="ECO:0007669"/>
    <property type="project" value="TreeGrafter"/>
</dbReference>
<dbReference type="AlphaFoldDB" id="A0A916JM01"/>
<dbReference type="PANTHER" id="PTHR11839">
    <property type="entry name" value="UDP/ADP-SUGAR PYROPHOSPHATASE"/>
    <property type="match status" value="1"/>
</dbReference>
<dbReference type="GO" id="GO:0016787">
    <property type="term" value="F:hydrolase activity"/>
    <property type="evidence" value="ECO:0007669"/>
    <property type="project" value="UniProtKB-KW"/>
</dbReference>
<sequence length="182" mass="20956">MKNPWQTKNKETRYETPWIKVTHHDVITPGGSEGIYGCIHFKNLAVGIIPLDEHLNTWIVGQYRYPIQRYTWEIPEGGCPIGTTPLDTAKRELQEEVGILAKSWKLIQELDLSDSASDEISYCYLAQDLTLGEPCQDDNEDITIRKLPFQQLFEMTEQGEIRDAISVAAIYKVQRMIERNEI</sequence>
<protein>
    <recommendedName>
        <fullName evidence="4">GDP-mannose pyrophosphatase</fullName>
    </recommendedName>
    <alternativeName>
        <fullName evidence="6">GDP-mannose hydrolase</fullName>
    </alternativeName>
    <alternativeName>
        <fullName evidence="7">GDPMK</fullName>
    </alternativeName>
</protein>
<organism evidence="9 10">
    <name type="scientific">Parvicella tangerina</name>
    <dbReference type="NCBI Taxonomy" id="2829795"/>
    <lineage>
        <taxon>Bacteria</taxon>
        <taxon>Pseudomonadati</taxon>
        <taxon>Bacteroidota</taxon>
        <taxon>Flavobacteriia</taxon>
        <taxon>Flavobacteriales</taxon>
        <taxon>Parvicellaceae</taxon>
        <taxon>Parvicella</taxon>
    </lineage>
</organism>
<dbReference type="EMBL" id="OU015584">
    <property type="protein sequence ID" value="CAG5080600.1"/>
    <property type="molecule type" value="Genomic_DNA"/>
</dbReference>
<keyword evidence="10" id="KW-1185">Reference proteome</keyword>
<evidence type="ECO:0000256" key="3">
    <source>
        <dbReference type="ARBA" id="ARBA00007275"/>
    </source>
</evidence>
<dbReference type="GO" id="GO:0005829">
    <property type="term" value="C:cytosol"/>
    <property type="evidence" value="ECO:0007669"/>
    <property type="project" value="TreeGrafter"/>
</dbReference>
<dbReference type="CDD" id="cd24161">
    <property type="entry name" value="NUDIX_ADPRase_Ndx2"/>
    <property type="match status" value="1"/>
</dbReference>
<dbReference type="PROSITE" id="PS51462">
    <property type="entry name" value="NUDIX"/>
    <property type="match status" value="1"/>
</dbReference>